<dbReference type="Gene3D" id="2.60.120.10">
    <property type="entry name" value="Jelly Rolls"/>
    <property type="match status" value="1"/>
</dbReference>
<keyword evidence="3" id="KW-1185">Reference proteome</keyword>
<name>A0ABS1CYI7_9PROT</name>
<reference evidence="2 3" key="1">
    <citation type="journal article" date="2020" name="Microorganisms">
        <title>Osmotic Adaptation and Compatible Solute Biosynthesis of Phototrophic Bacteria as Revealed from Genome Analyses.</title>
        <authorList>
            <person name="Imhoff J.F."/>
            <person name="Rahn T."/>
            <person name="Kunzel S."/>
            <person name="Keller A."/>
            <person name="Neulinger S.C."/>
        </authorList>
    </citation>
    <scope>NUCLEOTIDE SEQUENCE [LARGE SCALE GENOMIC DNA]</scope>
    <source>
        <strain evidence="2 3">DSM 15382</strain>
    </source>
</reference>
<sequence length="146" mass="15406">MLKRLLLLLPLLAGPASAQGLDPGAIAFRLPAQIPWGPVTANGNQQAVLVGDPSKPGFYAVMVKWLPGHMSRPHSHPNDRFITVLSGTWWMGTGPRFDPAATVPVPAGSFVTHFGRGIHYDGAKDEPAVLLIVGEGPGTSTPAEAR</sequence>
<evidence type="ECO:0000313" key="3">
    <source>
        <dbReference type="Proteomes" id="UP000697995"/>
    </source>
</evidence>
<dbReference type="InterPro" id="IPR014710">
    <property type="entry name" value="RmlC-like_jellyroll"/>
</dbReference>
<keyword evidence="1" id="KW-0732">Signal</keyword>
<dbReference type="Proteomes" id="UP000697995">
    <property type="component" value="Unassembled WGS sequence"/>
</dbReference>
<proteinExistence type="predicted"/>
<gene>
    <name evidence="2" type="ORF">CKO45_14625</name>
</gene>
<dbReference type="InterPro" id="IPR011051">
    <property type="entry name" value="RmlC_Cupin_sf"/>
</dbReference>
<dbReference type="EMBL" id="NRSG01000103">
    <property type="protein sequence ID" value="MBK1659473.1"/>
    <property type="molecule type" value="Genomic_DNA"/>
</dbReference>
<evidence type="ECO:0000256" key="1">
    <source>
        <dbReference type="SAM" id="SignalP"/>
    </source>
</evidence>
<dbReference type="SUPFAM" id="SSF51182">
    <property type="entry name" value="RmlC-like cupins"/>
    <property type="match status" value="1"/>
</dbReference>
<dbReference type="CDD" id="cd06989">
    <property type="entry name" value="cupin_DRT102"/>
    <property type="match status" value="1"/>
</dbReference>
<comment type="caution">
    <text evidence="2">The sequence shown here is derived from an EMBL/GenBank/DDBJ whole genome shotgun (WGS) entry which is preliminary data.</text>
</comment>
<evidence type="ECO:0000313" key="2">
    <source>
        <dbReference type="EMBL" id="MBK1659473.1"/>
    </source>
</evidence>
<dbReference type="RefSeq" id="WP_133218270.1">
    <property type="nucleotide sequence ID" value="NZ_NRSG01000103.1"/>
</dbReference>
<organism evidence="2 3">
    <name type="scientific">Paracraurococcus ruber</name>
    <dbReference type="NCBI Taxonomy" id="77675"/>
    <lineage>
        <taxon>Bacteria</taxon>
        <taxon>Pseudomonadati</taxon>
        <taxon>Pseudomonadota</taxon>
        <taxon>Alphaproteobacteria</taxon>
        <taxon>Acetobacterales</taxon>
        <taxon>Roseomonadaceae</taxon>
        <taxon>Paracraurococcus</taxon>
    </lineage>
</organism>
<evidence type="ECO:0008006" key="4">
    <source>
        <dbReference type="Google" id="ProtNLM"/>
    </source>
</evidence>
<feature type="chain" id="PRO_5047250225" description="Cupin domain-containing protein" evidence="1">
    <location>
        <begin position="19"/>
        <end position="146"/>
    </location>
</feature>
<feature type="signal peptide" evidence="1">
    <location>
        <begin position="1"/>
        <end position="18"/>
    </location>
</feature>
<protein>
    <recommendedName>
        <fullName evidence="4">Cupin domain-containing protein</fullName>
    </recommendedName>
</protein>
<accession>A0ABS1CYI7</accession>